<reference evidence="2" key="2">
    <citation type="submission" date="2022-01" db="EMBL/GenBank/DDBJ databases">
        <authorList>
            <person name="Yamashiro T."/>
            <person name="Shiraishi A."/>
            <person name="Satake H."/>
            <person name="Nakayama K."/>
        </authorList>
    </citation>
    <scope>NUCLEOTIDE SEQUENCE</scope>
</reference>
<feature type="region of interest" description="Disordered" evidence="1">
    <location>
        <begin position="75"/>
        <end position="100"/>
    </location>
</feature>
<dbReference type="EMBL" id="BQNB010014533">
    <property type="protein sequence ID" value="GJT29321.1"/>
    <property type="molecule type" value="Genomic_DNA"/>
</dbReference>
<reference evidence="2" key="1">
    <citation type="journal article" date="2022" name="Int. J. Mol. Sci.">
        <title>Draft Genome of Tanacetum Coccineum: Genomic Comparison of Closely Related Tanacetum-Family Plants.</title>
        <authorList>
            <person name="Yamashiro T."/>
            <person name="Shiraishi A."/>
            <person name="Nakayama K."/>
            <person name="Satake H."/>
        </authorList>
    </citation>
    <scope>NUCLEOTIDE SEQUENCE</scope>
</reference>
<feature type="compositionally biased region" description="Basic and acidic residues" evidence="1">
    <location>
        <begin position="81"/>
        <end position="92"/>
    </location>
</feature>
<gene>
    <name evidence="2" type="ORF">Tco_0909596</name>
</gene>
<organism evidence="2 3">
    <name type="scientific">Tanacetum coccineum</name>
    <dbReference type="NCBI Taxonomy" id="301880"/>
    <lineage>
        <taxon>Eukaryota</taxon>
        <taxon>Viridiplantae</taxon>
        <taxon>Streptophyta</taxon>
        <taxon>Embryophyta</taxon>
        <taxon>Tracheophyta</taxon>
        <taxon>Spermatophyta</taxon>
        <taxon>Magnoliopsida</taxon>
        <taxon>eudicotyledons</taxon>
        <taxon>Gunneridae</taxon>
        <taxon>Pentapetalae</taxon>
        <taxon>asterids</taxon>
        <taxon>campanulids</taxon>
        <taxon>Asterales</taxon>
        <taxon>Asteraceae</taxon>
        <taxon>Asteroideae</taxon>
        <taxon>Anthemideae</taxon>
        <taxon>Anthemidinae</taxon>
        <taxon>Tanacetum</taxon>
    </lineage>
</organism>
<accession>A0ABQ5CQF9</accession>
<proteinExistence type="predicted"/>
<sequence length="138" mass="16009">MPLCSQNYRIGAREFLGDSRMRLHDTSDMQFEHSNGSSSEYESIRMRMTHNQPANVDSDEDSSYDYAFISEVQTPSTSYMNDDHEQTYHEPPKIINSTIGDDQINRNIIFDDPNMKVNNSCVDDDKYVHDPYELEQLA</sequence>
<evidence type="ECO:0000313" key="3">
    <source>
        <dbReference type="Proteomes" id="UP001151760"/>
    </source>
</evidence>
<dbReference type="Proteomes" id="UP001151760">
    <property type="component" value="Unassembled WGS sequence"/>
</dbReference>
<evidence type="ECO:0000256" key="1">
    <source>
        <dbReference type="SAM" id="MobiDB-lite"/>
    </source>
</evidence>
<keyword evidence="3" id="KW-1185">Reference proteome</keyword>
<name>A0ABQ5CQF9_9ASTR</name>
<evidence type="ECO:0000313" key="2">
    <source>
        <dbReference type="EMBL" id="GJT29321.1"/>
    </source>
</evidence>
<protein>
    <submittedName>
        <fullName evidence="2">Uncharacterized protein</fullName>
    </submittedName>
</protein>
<comment type="caution">
    <text evidence="2">The sequence shown here is derived from an EMBL/GenBank/DDBJ whole genome shotgun (WGS) entry which is preliminary data.</text>
</comment>